<name>A0A161SPQ7_9BRAD</name>
<accession>A0A161SPQ7</accession>
<dbReference type="OrthoDB" id="8446334at2"/>
<evidence type="ECO:0000313" key="2">
    <source>
        <dbReference type="Proteomes" id="UP000076574"/>
    </source>
</evidence>
<protein>
    <recommendedName>
        <fullName evidence="3">GYD domain-containing protein</fullName>
    </recommendedName>
</protein>
<evidence type="ECO:0008006" key="3">
    <source>
        <dbReference type="Google" id="ProtNLM"/>
    </source>
</evidence>
<dbReference type="STRING" id="943830.A4A58_28090"/>
<reference evidence="1 2" key="1">
    <citation type="submission" date="2016-03" db="EMBL/GenBank/DDBJ databases">
        <title>Microsymbionts genomes from the relict species Vavilovia formosa (Stev.) Fed.</title>
        <authorList>
            <person name="Kopat V."/>
            <person name="Chirak E."/>
            <person name="Kimeklis A."/>
            <person name="Andronov E."/>
        </authorList>
    </citation>
    <scope>NUCLEOTIDE SEQUENCE [LARGE SCALE GENOMIC DNA]</scope>
    <source>
        <strain evidence="1 2">Vaf07</strain>
    </source>
</reference>
<proteinExistence type="predicted"/>
<evidence type="ECO:0000313" key="1">
    <source>
        <dbReference type="EMBL" id="KZD22802.1"/>
    </source>
</evidence>
<sequence>MSTYWITFRIHDSGNSQERRDDLYAAINDISTMWWVEPTSFIVFESSESADTIAAKAKAAIRPSVDIVLLGMTEFKTARLIGAAVDHDIDQLIPFLKRV</sequence>
<dbReference type="RefSeq" id="WP_068733965.1">
    <property type="nucleotide sequence ID" value="NZ_LVYV01000014.1"/>
</dbReference>
<organism evidence="1 2">
    <name type="scientific">Tardiphaga robiniae</name>
    <dbReference type="NCBI Taxonomy" id="943830"/>
    <lineage>
        <taxon>Bacteria</taxon>
        <taxon>Pseudomonadati</taxon>
        <taxon>Pseudomonadota</taxon>
        <taxon>Alphaproteobacteria</taxon>
        <taxon>Hyphomicrobiales</taxon>
        <taxon>Nitrobacteraceae</taxon>
        <taxon>Tardiphaga</taxon>
    </lineage>
</organism>
<keyword evidence="2" id="KW-1185">Reference proteome</keyword>
<dbReference type="EMBL" id="LVYV01000014">
    <property type="protein sequence ID" value="KZD22802.1"/>
    <property type="molecule type" value="Genomic_DNA"/>
</dbReference>
<gene>
    <name evidence="1" type="ORF">A4A58_28090</name>
</gene>
<dbReference type="AlphaFoldDB" id="A0A161SPQ7"/>
<dbReference type="Proteomes" id="UP000076574">
    <property type="component" value="Unassembled WGS sequence"/>
</dbReference>
<comment type="caution">
    <text evidence="1">The sequence shown here is derived from an EMBL/GenBank/DDBJ whole genome shotgun (WGS) entry which is preliminary data.</text>
</comment>